<dbReference type="RefSeq" id="XP_006692331.1">
    <property type="nucleotide sequence ID" value="XM_006692268.1"/>
</dbReference>
<keyword evidence="1" id="KW-0175">Coiled coil</keyword>
<feature type="region of interest" description="Disordered" evidence="2">
    <location>
        <begin position="18"/>
        <end position="105"/>
    </location>
</feature>
<gene>
    <name evidence="3" type="ORF">CTHT_0018360</name>
</gene>
<dbReference type="PANTHER" id="PTHR45287">
    <property type="entry name" value="OS03G0691500 PROTEIN"/>
    <property type="match status" value="1"/>
</dbReference>
<feature type="compositionally biased region" description="Polar residues" evidence="2">
    <location>
        <begin position="277"/>
        <end position="297"/>
    </location>
</feature>
<feature type="coiled-coil region" evidence="1">
    <location>
        <begin position="186"/>
        <end position="227"/>
    </location>
</feature>
<feature type="coiled-coil region" evidence="1">
    <location>
        <begin position="498"/>
        <end position="532"/>
    </location>
</feature>
<feature type="region of interest" description="Disordered" evidence="2">
    <location>
        <begin position="257"/>
        <end position="355"/>
    </location>
</feature>
<feature type="coiled-coil region" evidence="1">
    <location>
        <begin position="376"/>
        <end position="403"/>
    </location>
</feature>
<feature type="coiled-coil region" evidence="1">
    <location>
        <begin position="561"/>
        <end position="709"/>
    </location>
</feature>
<feature type="compositionally biased region" description="Pro residues" evidence="2">
    <location>
        <begin position="335"/>
        <end position="349"/>
    </location>
</feature>
<sequence>MARDASLDLPIALRRARRSSSLHAASLLSSPASQTKTATPKPTIQPRHNNKPSSPRSPRPRSRATTPARTPSRRPSSSSGTASRSRSKHVRFSDPGLLKTPRSEGDSIVAATGLTPFLKRTALNSPSNARRHSTPARLLRAADSTGIPYLDPSDCASPFGGEVTFLPLRQVLDGRIKRRIRRNGLSEEMNAILAEKRRRKRDEKKEIERLKEELAQKDAEIQRLSDETLVVDVEKVWRLERTIERLREELEKRGYVEPKSPRREEETSTMEIEPSSLRRNSSASTIELDPSSPSQTDFPPLTDAMSMDDQDDFGDTTIADLDCGTPTRRLSSSFPTPPATSSPTPPELPTPSKRLSLADDTRCDASAQVSLPDPEKQELRDKLALLQLDIDKLTQSLEDYADLFTRLSCRLAPFGKEAGGQPTDLEARLAALLDTLHSQTATLASLDASLKTLGFPGSEPKEIIDSLRASFRTARLELEYLTPGEIPLPLTAESAKVLDLLLSRLRELTQRCNRDEEEVEMLRERERELREQLSARVDAMDALAERLAVKERELGERDARIEELERGREKLRLAVERYAADLAAVEAKVRALEESGAENNATITQLREALAAAEKKESALREELSSLQSAHERLLAEHQLAMEDLVRRHGEEIASRDERIVALQKELERVEEMLTDVQENVVKRLEEENKALEKERDGAREVVVGMRRELVRVLGMGDLFLSGTAQQTAKRGVGEENETAEGEMERERKRRKAVREEAGC</sequence>
<dbReference type="AlphaFoldDB" id="G0S2S9"/>
<dbReference type="HOGENOM" id="CLU_024110_0_0_1"/>
<accession>G0S2S9</accession>
<feature type="compositionally biased region" description="Low complexity" evidence="2">
    <location>
        <begin position="21"/>
        <end position="33"/>
    </location>
</feature>
<organism evidence="4">
    <name type="scientific">Chaetomium thermophilum (strain DSM 1495 / CBS 144.50 / IMI 039719)</name>
    <name type="common">Thermochaetoides thermophila</name>
    <dbReference type="NCBI Taxonomy" id="759272"/>
    <lineage>
        <taxon>Eukaryota</taxon>
        <taxon>Fungi</taxon>
        <taxon>Dikarya</taxon>
        <taxon>Ascomycota</taxon>
        <taxon>Pezizomycotina</taxon>
        <taxon>Sordariomycetes</taxon>
        <taxon>Sordariomycetidae</taxon>
        <taxon>Sordariales</taxon>
        <taxon>Chaetomiaceae</taxon>
        <taxon>Thermochaetoides</taxon>
    </lineage>
</organism>
<dbReference type="KEGG" id="cthr:CTHT_0018360"/>
<evidence type="ECO:0000256" key="2">
    <source>
        <dbReference type="SAM" id="MobiDB-lite"/>
    </source>
</evidence>
<evidence type="ECO:0000313" key="3">
    <source>
        <dbReference type="EMBL" id="EGS22312.1"/>
    </source>
</evidence>
<protein>
    <submittedName>
        <fullName evidence="3">Uncharacterized protein</fullName>
    </submittedName>
</protein>
<dbReference type="STRING" id="759272.G0S2S9"/>
<dbReference type="PANTHER" id="PTHR45287:SF4">
    <property type="entry name" value="OS03G0691500 PROTEIN"/>
    <property type="match status" value="1"/>
</dbReference>
<dbReference type="OMA" id="AESYWMT"/>
<dbReference type="Proteomes" id="UP000008066">
    <property type="component" value="Unassembled WGS sequence"/>
</dbReference>
<dbReference type="GeneID" id="18255874"/>
<dbReference type="OrthoDB" id="3532430at2759"/>
<dbReference type="eggNOG" id="ENOG502SS15">
    <property type="taxonomic scope" value="Eukaryota"/>
</dbReference>
<proteinExistence type="predicted"/>
<dbReference type="EMBL" id="GL988040">
    <property type="protein sequence ID" value="EGS22312.1"/>
    <property type="molecule type" value="Genomic_DNA"/>
</dbReference>
<evidence type="ECO:0000256" key="1">
    <source>
        <dbReference type="SAM" id="Coils"/>
    </source>
</evidence>
<keyword evidence="4" id="KW-1185">Reference proteome</keyword>
<evidence type="ECO:0000313" key="4">
    <source>
        <dbReference type="Proteomes" id="UP000008066"/>
    </source>
</evidence>
<feature type="compositionally biased region" description="Acidic residues" evidence="2">
    <location>
        <begin position="735"/>
        <end position="744"/>
    </location>
</feature>
<feature type="compositionally biased region" description="Basic and acidic residues" evidence="2">
    <location>
        <begin position="257"/>
        <end position="266"/>
    </location>
</feature>
<feature type="compositionally biased region" description="Low complexity" evidence="2">
    <location>
        <begin position="63"/>
        <end position="84"/>
    </location>
</feature>
<reference evidence="3 4" key="1">
    <citation type="journal article" date="2011" name="Cell">
        <title>Insight into structure and assembly of the nuclear pore complex by utilizing the genome of a eukaryotic thermophile.</title>
        <authorList>
            <person name="Amlacher S."/>
            <person name="Sarges P."/>
            <person name="Flemming D."/>
            <person name="van Noort V."/>
            <person name="Kunze R."/>
            <person name="Devos D.P."/>
            <person name="Arumugam M."/>
            <person name="Bork P."/>
            <person name="Hurt E."/>
        </authorList>
    </citation>
    <scope>NUCLEOTIDE SEQUENCE [LARGE SCALE GENOMIC DNA]</scope>
    <source>
        <strain evidence="4">DSM 1495 / CBS 144.50 / IMI 039719</strain>
    </source>
</reference>
<feature type="region of interest" description="Disordered" evidence="2">
    <location>
        <begin position="724"/>
        <end position="760"/>
    </location>
</feature>
<dbReference type="InterPro" id="IPR040262">
    <property type="entry name" value="At4g38062-like"/>
</dbReference>
<name>G0S2S9_CHATD</name>